<dbReference type="eggNOG" id="KOG0660">
    <property type="taxonomic scope" value="Eukaryota"/>
</dbReference>
<organism evidence="1 2">
    <name type="scientific">Citrus sinensis</name>
    <name type="common">Sweet orange</name>
    <name type="synonym">Citrus aurantium var. sinensis</name>
    <dbReference type="NCBI Taxonomy" id="2711"/>
    <lineage>
        <taxon>Eukaryota</taxon>
        <taxon>Viridiplantae</taxon>
        <taxon>Streptophyta</taxon>
        <taxon>Embryophyta</taxon>
        <taxon>Tracheophyta</taxon>
        <taxon>Spermatophyta</taxon>
        <taxon>Magnoliopsida</taxon>
        <taxon>eudicotyledons</taxon>
        <taxon>Gunneridae</taxon>
        <taxon>Pentapetalae</taxon>
        <taxon>rosids</taxon>
        <taxon>malvids</taxon>
        <taxon>Sapindales</taxon>
        <taxon>Rutaceae</taxon>
        <taxon>Aurantioideae</taxon>
        <taxon>Citrus</taxon>
    </lineage>
</organism>
<keyword evidence="2" id="KW-1185">Reference proteome</keyword>
<proteinExistence type="predicted"/>
<evidence type="ECO:0000313" key="1">
    <source>
        <dbReference type="EMBL" id="KDO73061.1"/>
    </source>
</evidence>
<dbReference type="Proteomes" id="UP000027120">
    <property type="component" value="Unassembled WGS sequence"/>
</dbReference>
<dbReference type="STRING" id="2711.A0A067GCF7"/>
<dbReference type="Gene3D" id="3.30.200.20">
    <property type="entry name" value="Phosphorylase Kinase, domain 1"/>
    <property type="match status" value="1"/>
</dbReference>
<reference evidence="1 2" key="1">
    <citation type="submission" date="2014-04" db="EMBL/GenBank/DDBJ databases">
        <authorList>
            <consortium name="International Citrus Genome Consortium"/>
            <person name="Gmitter F."/>
            <person name="Chen C."/>
            <person name="Farmerie W."/>
            <person name="Harkins T."/>
            <person name="Desany B."/>
            <person name="Mohiuddin M."/>
            <person name="Kodira C."/>
            <person name="Borodovsky M."/>
            <person name="Lomsadze A."/>
            <person name="Burns P."/>
            <person name="Jenkins J."/>
            <person name="Prochnik S."/>
            <person name="Shu S."/>
            <person name="Chapman J."/>
            <person name="Pitluck S."/>
            <person name="Schmutz J."/>
            <person name="Rokhsar D."/>
        </authorList>
    </citation>
    <scope>NUCLEOTIDE SEQUENCE</scope>
</reference>
<gene>
    <name evidence="1" type="ORF">CISIN_1g0426811mg</name>
</gene>
<evidence type="ECO:0008006" key="3">
    <source>
        <dbReference type="Google" id="ProtNLM"/>
    </source>
</evidence>
<protein>
    <recommendedName>
        <fullName evidence="3">Protein kinase domain-containing protein</fullName>
    </recommendedName>
</protein>
<dbReference type="AlphaFoldDB" id="A0A067GCF7"/>
<sequence length="51" mass="5693">MENESMVMKDRGIPLYGGKYVQYNILGNLFQVSSKYVPPLQPIGRGAYGIV</sequence>
<feature type="non-terminal residue" evidence="1">
    <location>
        <position position="51"/>
    </location>
</feature>
<accession>A0A067GCF7</accession>
<dbReference type="EMBL" id="KK784886">
    <property type="protein sequence ID" value="KDO73061.1"/>
    <property type="molecule type" value="Genomic_DNA"/>
</dbReference>
<name>A0A067GCF7_CITSI</name>
<dbReference type="PaxDb" id="2711-XP_006488210.1"/>
<evidence type="ECO:0000313" key="2">
    <source>
        <dbReference type="Proteomes" id="UP000027120"/>
    </source>
</evidence>